<comment type="subcellular location">
    <subcellularLocation>
        <location evidence="1 12">Cell outer membrane</location>
        <topology evidence="1 12">Multi-pass membrane protein</topology>
    </subcellularLocation>
</comment>
<dbReference type="InterPro" id="IPR037066">
    <property type="entry name" value="Plug_dom_sf"/>
</dbReference>
<dbReference type="InterPro" id="IPR039426">
    <property type="entry name" value="TonB-dep_rcpt-like"/>
</dbReference>
<evidence type="ECO:0000259" key="15">
    <source>
        <dbReference type="SMART" id="SM00965"/>
    </source>
</evidence>
<dbReference type="InterPro" id="IPR011662">
    <property type="entry name" value="Secretin/TonB_short_N"/>
</dbReference>
<comment type="caution">
    <text evidence="16">The sequence shown here is derived from an EMBL/GenBank/DDBJ whole genome shotgun (WGS) entry which is preliminary data.</text>
</comment>
<dbReference type="PANTHER" id="PTHR32552:SF82">
    <property type="entry name" value="FCUA PROTEIN"/>
    <property type="match status" value="1"/>
</dbReference>
<keyword evidence="8 13" id="KW-0798">TonB box</keyword>
<keyword evidence="14" id="KW-0732">Signal</keyword>
<evidence type="ECO:0000256" key="11">
    <source>
        <dbReference type="ARBA" id="ARBA00023237"/>
    </source>
</evidence>
<evidence type="ECO:0000256" key="2">
    <source>
        <dbReference type="ARBA" id="ARBA00009810"/>
    </source>
</evidence>
<proteinExistence type="inferred from homology"/>
<dbReference type="Gene3D" id="2.170.130.10">
    <property type="entry name" value="TonB-dependent receptor, plug domain"/>
    <property type="match status" value="1"/>
</dbReference>
<dbReference type="SMART" id="SM00965">
    <property type="entry name" value="STN"/>
    <property type="match status" value="1"/>
</dbReference>
<dbReference type="GO" id="GO:0009279">
    <property type="term" value="C:cell outer membrane"/>
    <property type="evidence" value="ECO:0007669"/>
    <property type="project" value="UniProtKB-SubCell"/>
</dbReference>
<dbReference type="AlphaFoldDB" id="A0AA42BFQ9"/>
<keyword evidence="6 12" id="KW-0812">Transmembrane</keyword>
<keyword evidence="5" id="KW-0406">Ion transport</keyword>
<evidence type="ECO:0000256" key="4">
    <source>
        <dbReference type="ARBA" id="ARBA00022452"/>
    </source>
</evidence>
<keyword evidence="7" id="KW-0408">Iron</keyword>
<evidence type="ECO:0000256" key="8">
    <source>
        <dbReference type="ARBA" id="ARBA00023077"/>
    </source>
</evidence>
<keyword evidence="17" id="KW-1185">Reference proteome</keyword>
<evidence type="ECO:0000256" key="12">
    <source>
        <dbReference type="PROSITE-ProRule" id="PRU01360"/>
    </source>
</evidence>
<dbReference type="Proteomes" id="UP001162793">
    <property type="component" value="Unassembled WGS sequence"/>
</dbReference>
<evidence type="ECO:0000256" key="7">
    <source>
        <dbReference type="ARBA" id="ARBA00023004"/>
    </source>
</evidence>
<name>A0AA42BFQ9_9RALS</name>
<evidence type="ECO:0000256" key="6">
    <source>
        <dbReference type="ARBA" id="ARBA00022692"/>
    </source>
</evidence>
<dbReference type="EMBL" id="JAMYWC010000001">
    <property type="protein sequence ID" value="MCP1171345.1"/>
    <property type="molecule type" value="Genomic_DNA"/>
</dbReference>
<evidence type="ECO:0000256" key="10">
    <source>
        <dbReference type="ARBA" id="ARBA00023170"/>
    </source>
</evidence>
<feature type="chain" id="PRO_5041295621" evidence="14">
    <location>
        <begin position="44"/>
        <end position="775"/>
    </location>
</feature>
<comment type="similarity">
    <text evidence="2 12 13">Belongs to the TonB-dependent receptor family.</text>
</comment>
<dbReference type="SUPFAM" id="SSF56935">
    <property type="entry name" value="Porins"/>
    <property type="match status" value="1"/>
</dbReference>
<keyword evidence="4 12" id="KW-1134">Transmembrane beta strand</keyword>
<dbReference type="RefSeq" id="WP_253535200.1">
    <property type="nucleotide sequence ID" value="NZ_JAMYWC010000001.1"/>
</dbReference>
<evidence type="ECO:0000313" key="16">
    <source>
        <dbReference type="EMBL" id="MCP1171345.1"/>
    </source>
</evidence>
<evidence type="ECO:0000256" key="3">
    <source>
        <dbReference type="ARBA" id="ARBA00022448"/>
    </source>
</evidence>
<organism evidence="16 17">
    <name type="scientific">Ralstonia chuxiongensis</name>
    <dbReference type="NCBI Taxonomy" id="2957504"/>
    <lineage>
        <taxon>Bacteria</taxon>
        <taxon>Pseudomonadati</taxon>
        <taxon>Pseudomonadota</taxon>
        <taxon>Betaproteobacteria</taxon>
        <taxon>Burkholderiales</taxon>
        <taxon>Burkholderiaceae</taxon>
        <taxon>Ralstonia</taxon>
    </lineage>
</organism>
<gene>
    <name evidence="16" type="ORF">NKG59_03190</name>
</gene>
<dbReference type="InterPro" id="IPR036942">
    <property type="entry name" value="Beta-barrel_TonB_sf"/>
</dbReference>
<dbReference type="Pfam" id="PF07715">
    <property type="entry name" value="Plug"/>
    <property type="match status" value="1"/>
</dbReference>
<dbReference type="GO" id="GO:0015344">
    <property type="term" value="F:siderophore uptake transmembrane transporter activity"/>
    <property type="evidence" value="ECO:0007669"/>
    <property type="project" value="TreeGrafter"/>
</dbReference>
<feature type="signal peptide" evidence="14">
    <location>
        <begin position="1"/>
        <end position="43"/>
    </location>
</feature>
<keyword evidence="3 12" id="KW-0813">Transport</keyword>
<sequence>MRSFKAFACAAAQACLPPRTGRTSRGVRLLGLAALFAVQCAHAASQDTWDFSIERAPLERVLMEIARVSGQPMSFPSGLAKDLFAGPVRGTMSAQQAAEQALKNSGLQLTTLTDNTLTIVDAPEAPRDIGTLPPAEVRARMGSDFAAFTTGSITHIETPITSVPHAVSTLTRELLTSQNAPTMADALALAGVSSMSLDPSAAPRYATRGFMTGQISVDGQPDKMAAVRPIEAVEDVSVIKGTLADIGGAPTAVGGINANLRAPTAAPQRTVAVEIGSHAERKAVVDLAGPIGSTDLSYRAVALQDTTANSDSGYAGRHKSYGLAALGWHDAATEVTVGLESVTSRQPMPPATFALNGAPVRLAMQSPLGNADDNVQSRASRAYYKVSRNLSDDWSLHSRGTYEALTEQSALWHTALVVNNMAPTSTLNFGDRSNNTSWAISNELTGSFAHGPFQHVLTFGWDEFQERQDMVFAATPFLIPQNPFAPVQLPPATFVPGIQVSQSVRQSVFRVRDQAAIGEHWELSGALYVNNYIAKLPLAQLQGSPWTPSLGVLYKLTPHTAWFADYSRGFRLNTSYFDPCQALLPERSRQLETGLRWADANRALTMQAALYRIDAHHVRLVDVAPAGYDTQIAHQSSEGLEVSMQGAVTKGLDTSLWVALSRVSGTLITGYLPQAPFLSGAVWTTYTMQAGPLKGAGAGIGITGQRGAPCYGDTPFRMPGFVRVDTSLFWHQKSWSVDLFARNLFNIRAYGNAQSGNFIPVQPGRTLTLRVTHNF</sequence>
<dbReference type="PANTHER" id="PTHR32552">
    <property type="entry name" value="FERRICHROME IRON RECEPTOR-RELATED"/>
    <property type="match status" value="1"/>
</dbReference>
<evidence type="ECO:0000313" key="17">
    <source>
        <dbReference type="Proteomes" id="UP001162793"/>
    </source>
</evidence>
<evidence type="ECO:0000256" key="9">
    <source>
        <dbReference type="ARBA" id="ARBA00023136"/>
    </source>
</evidence>
<protein>
    <submittedName>
        <fullName evidence="16">TonB-dependent receptor</fullName>
    </submittedName>
</protein>
<keyword evidence="5" id="KW-0410">Iron transport</keyword>
<dbReference type="InterPro" id="IPR000531">
    <property type="entry name" value="Beta-barrel_TonB"/>
</dbReference>
<keyword evidence="11 12" id="KW-0998">Cell outer membrane</keyword>
<evidence type="ECO:0000256" key="14">
    <source>
        <dbReference type="SAM" id="SignalP"/>
    </source>
</evidence>
<dbReference type="Gene3D" id="3.55.50.30">
    <property type="match status" value="1"/>
</dbReference>
<feature type="domain" description="Secretin/TonB short N-terminal" evidence="15">
    <location>
        <begin position="71"/>
        <end position="122"/>
    </location>
</feature>
<dbReference type="PROSITE" id="PS52016">
    <property type="entry name" value="TONB_DEPENDENT_REC_3"/>
    <property type="match status" value="1"/>
</dbReference>
<dbReference type="InterPro" id="IPR012910">
    <property type="entry name" value="Plug_dom"/>
</dbReference>
<evidence type="ECO:0000256" key="13">
    <source>
        <dbReference type="RuleBase" id="RU003357"/>
    </source>
</evidence>
<dbReference type="Pfam" id="PF00593">
    <property type="entry name" value="TonB_dep_Rec_b-barrel"/>
    <property type="match status" value="1"/>
</dbReference>
<dbReference type="Gene3D" id="2.40.170.20">
    <property type="entry name" value="TonB-dependent receptor, beta-barrel domain"/>
    <property type="match status" value="1"/>
</dbReference>
<accession>A0AA42BFQ9</accession>
<keyword evidence="9 12" id="KW-0472">Membrane</keyword>
<evidence type="ECO:0000256" key="5">
    <source>
        <dbReference type="ARBA" id="ARBA00022496"/>
    </source>
</evidence>
<evidence type="ECO:0000256" key="1">
    <source>
        <dbReference type="ARBA" id="ARBA00004571"/>
    </source>
</evidence>
<reference evidence="17" key="1">
    <citation type="journal article" date="2023" name="Front. Microbiol.">
        <title>Ralstonia chuxiongensis sp. nov., Ralstonia mojiangensis sp. nov., and Ralstonia soli sp. nov., isolated from tobacco fields, are three novel species in the family Burkholderiaceae.</title>
        <authorList>
            <person name="Lu C.H."/>
            <person name="Zhang Y.Y."/>
            <person name="Jiang N."/>
            <person name="Chen W."/>
            <person name="Shao X."/>
            <person name="Zhao Z.M."/>
            <person name="Lu W.L."/>
            <person name="Hu X."/>
            <person name="Xi Y.X."/>
            <person name="Zou S.Y."/>
            <person name="Wei Q.J."/>
            <person name="Lin Z.L."/>
            <person name="Gong L."/>
            <person name="Gai X.T."/>
            <person name="Zhang L.Q."/>
            <person name="Li J.Y."/>
            <person name="Jin Y."/>
            <person name="Xia Z.Y."/>
        </authorList>
    </citation>
    <scope>NUCLEOTIDE SEQUENCE [LARGE SCALE GENOMIC DNA]</scope>
    <source>
        <strain evidence="17">21YRMH01-3</strain>
    </source>
</reference>
<keyword evidence="10 16" id="KW-0675">Receptor</keyword>